<protein>
    <submittedName>
        <fullName evidence="2">YeeE/YedE family protein</fullName>
    </submittedName>
</protein>
<dbReference type="Pfam" id="PF20398">
    <property type="entry name" value="DUF6691"/>
    <property type="match status" value="1"/>
</dbReference>
<keyword evidence="1" id="KW-0812">Transmembrane</keyword>
<gene>
    <name evidence="2" type="ORF">MTR65_13635</name>
</gene>
<evidence type="ECO:0000313" key="3">
    <source>
        <dbReference type="Proteomes" id="UP001162802"/>
    </source>
</evidence>
<keyword evidence="1" id="KW-1133">Transmembrane helix</keyword>
<evidence type="ECO:0000256" key="1">
    <source>
        <dbReference type="SAM" id="Phobius"/>
    </source>
</evidence>
<comment type="caution">
    <text evidence="2">The sequence shown here is derived from an EMBL/GenBank/DDBJ whole genome shotgun (WGS) entry which is preliminary data.</text>
</comment>
<organism evidence="2 3">
    <name type="scientific">Novosphingobium mangrovi</name>
    <name type="common">ex Hu et al. 2023</name>
    <dbReference type="NCBI Taxonomy" id="2930094"/>
    <lineage>
        <taxon>Bacteria</taxon>
        <taxon>Pseudomonadati</taxon>
        <taxon>Pseudomonadota</taxon>
        <taxon>Alphaproteobacteria</taxon>
        <taxon>Sphingomonadales</taxon>
        <taxon>Sphingomonadaceae</taxon>
        <taxon>Novosphingobium</taxon>
    </lineage>
</organism>
<sequence>MRNLMALLSGLLFGAGLALSGMMNPARVRGFLDIAGDWDPTLAFVMGGAVLVMALAWALQRRMHRPLACEDFALPGTRLIDARLIGGAALFGLGWGLGGLCPGPAIASLVFHPLSAGVFVVAMLAGMLAFRLVDTRRG</sequence>
<dbReference type="RefSeq" id="WP_243801097.1">
    <property type="nucleotide sequence ID" value="NZ_JALHAT010000024.1"/>
</dbReference>
<accession>A0ABT0AEV9</accession>
<proteinExistence type="predicted"/>
<keyword evidence="1" id="KW-0472">Membrane</keyword>
<dbReference type="InterPro" id="IPR046513">
    <property type="entry name" value="DUF6691"/>
</dbReference>
<dbReference type="Proteomes" id="UP001162802">
    <property type="component" value="Unassembled WGS sequence"/>
</dbReference>
<keyword evidence="3" id="KW-1185">Reference proteome</keyword>
<evidence type="ECO:0000313" key="2">
    <source>
        <dbReference type="EMBL" id="MCJ1961732.1"/>
    </source>
</evidence>
<feature type="transmembrane region" description="Helical" evidence="1">
    <location>
        <begin position="80"/>
        <end position="98"/>
    </location>
</feature>
<feature type="transmembrane region" description="Helical" evidence="1">
    <location>
        <begin position="40"/>
        <end position="59"/>
    </location>
</feature>
<name>A0ABT0AEV9_9SPHN</name>
<feature type="transmembrane region" description="Helical" evidence="1">
    <location>
        <begin position="110"/>
        <end position="133"/>
    </location>
</feature>
<reference evidence="2" key="1">
    <citation type="submission" date="2022-03" db="EMBL/GenBank/DDBJ databases">
        <title>Identification of a novel bacterium isolated from mangrove sediments.</title>
        <authorList>
            <person name="Pan X."/>
        </authorList>
    </citation>
    <scope>NUCLEOTIDE SEQUENCE</scope>
    <source>
        <strain evidence="2">B2637</strain>
    </source>
</reference>
<dbReference type="EMBL" id="JALHAT010000024">
    <property type="protein sequence ID" value="MCJ1961732.1"/>
    <property type="molecule type" value="Genomic_DNA"/>
</dbReference>